<dbReference type="InterPro" id="IPR050484">
    <property type="entry name" value="Transf_Hexapept/Carb_Anhydrase"/>
</dbReference>
<reference evidence="1 2" key="1">
    <citation type="journal article" date="2019" name="Int. J. Syst. Evol. Microbiol.">
        <title>The Global Catalogue of Microorganisms (GCM) 10K type strain sequencing project: providing services to taxonomists for standard genome sequencing and annotation.</title>
        <authorList>
            <consortium name="The Broad Institute Genomics Platform"/>
            <consortium name="The Broad Institute Genome Sequencing Center for Infectious Disease"/>
            <person name="Wu L."/>
            <person name="Ma J."/>
        </authorList>
    </citation>
    <scope>NUCLEOTIDE SEQUENCE [LARGE SCALE GENOMIC DNA]</scope>
    <source>
        <strain evidence="1 2">PSRA2</strain>
    </source>
</reference>
<accession>A0ABD5U4Z2</accession>
<gene>
    <name evidence="1" type="ORF">ACFQHK_01280</name>
</gene>
<evidence type="ECO:0000313" key="2">
    <source>
        <dbReference type="Proteomes" id="UP001596406"/>
    </source>
</evidence>
<dbReference type="EMBL" id="JBHSXM010000001">
    <property type="protein sequence ID" value="MFC6835138.1"/>
    <property type="molecule type" value="Genomic_DNA"/>
</dbReference>
<protein>
    <submittedName>
        <fullName evidence="1">Gamma carbonic anhydrase family protein</fullName>
    </submittedName>
</protein>
<dbReference type="Proteomes" id="UP001596406">
    <property type="component" value="Unassembled WGS sequence"/>
</dbReference>
<keyword evidence="2" id="KW-1185">Reference proteome</keyword>
<dbReference type="SUPFAM" id="SSF51161">
    <property type="entry name" value="Trimeric LpxA-like enzymes"/>
    <property type="match status" value="1"/>
</dbReference>
<dbReference type="PANTHER" id="PTHR13061:SF29">
    <property type="entry name" value="GAMMA CARBONIC ANHYDRASE-LIKE 1, MITOCHONDRIAL-RELATED"/>
    <property type="match status" value="1"/>
</dbReference>
<sequence length="170" mass="17563">MDSRHYHFEGDGPRIHGNAYVSREATLVGDVTVESNANVWPGAVLRGDVGPVRVGRESHVGENTAIHVSTVGERSMVASGAVLNDADVGDGVLVGFNATVNDCEVGEGSIVAAGAVVLGSTAVPPESFVSGVPASTRPLSETNLDAAGLFEAYSTGKYANLAARHEELFE</sequence>
<name>A0ABD5U4Z2_9EURY</name>
<dbReference type="CDD" id="cd04645">
    <property type="entry name" value="LbH_gamma_CA_like"/>
    <property type="match status" value="1"/>
</dbReference>
<comment type="caution">
    <text evidence="1">The sequence shown here is derived from an EMBL/GenBank/DDBJ whole genome shotgun (WGS) entry which is preliminary data.</text>
</comment>
<dbReference type="InterPro" id="IPR047324">
    <property type="entry name" value="LbH_gamma_CA-like"/>
</dbReference>
<proteinExistence type="predicted"/>
<dbReference type="PANTHER" id="PTHR13061">
    <property type="entry name" value="DYNACTIN SUBUNIT P25"/>
    <property type="match status" value="1"/>
</dbReference>
<evidence type="ECO:0000313" key="1">
    <source>
        <dbReference type="EMBL" id="MFC6835138.1"/>
    </source>
</evidence>
<organism evidence="1 2">
    <name type="scientific">Halomarina ordinaria</name>
    <dbReference type="NCBI Taxonomy" id="3033939"/>
    <lineage>
        <taxon>Archaea</taxon>
        <taxon>Methanobacteriati</taxon>
        <taxon>Methanobacteriota</taxon>
        <taxon>Stenosarchaea group</taxon>
        <taxon>Halobacteria</taxon>
        <taxon>Halobacteriales</taxon>
        <taxon>Natronomonadaceae</taxon>
        <taxon>Halomarina</taxon>
    </lineage>
</organism>
<dbReference type="Gene3D" id="2.160.10.10">
    <property type="entry name" value="Hexapeptide repeat proteins"/>
    <property type="match status" value="1"/>
</dbReference>
<dbReference type="RefSeq" id="WP_304446846.1">
    <property type="nucleotide sequence ID" value="NZ_JARRAH010000001.1"/>
</dbReference>
<dbReference type="AlphaFoldDB" id="A0ABD5U4Z2"/>
<dbReference type="InterPro" id="IPR011004">
    <property type="entry name" value="Trimer_LpxA-like_sf"/>
</dbReference>